<feature type="region of interest" description="Disordered" evidence="1">
    <location>
        <begin position="581"/>
        <end position="600"/>
    </location>
</feature>
<feature type="region of interest" description="Disordered" evidence="1">
    <location>
        <begin position="62"/>
        <end position="229"/>
    </location>
</feature>
<feature type="region of interest" description="Disordered" evidence="1">
    <location>
        <begin position="710"/>
        <end position="732"/>
    </location>
</feature>
<sequence length="1053" mass="116464">MSLENEDLSSDYEISGVAEKQSKVLYSREFLLSFSELEICKKLPSGFDPSILSEFEDAFHGTQERQRAPVGFQLQGYKRSEYNSSPPTRGDSGTYARSSYGRWDTRSSGRSDQDSDSHSDPGRNHVNPSRRPWPSSEHDGLLGSGSFSKPGYGGGNSSLKSRVIDDYQNNQSNVPYHPPRPYKAVPYPRRETKDSYNDETFGSSGGASEDKVEEERQRRASFELSRKEQHKVLQEKQKLNEMQKANAGSGISEIFEDMNEKRDLGGSYVSHESATGAIPVNDSIRSSQTATSRPLVPPGFANAIGEKSLKPSVHTNKIEIAESKPEELPLHSQLRSCGAYNSLEIQPSQENSFGDNRLEDRSRHTVLMDKGTKIGSALSFGISDANLTVGDNFFRTSSVSETHDSFDGPEVIPIVSGSEARGEFNKSQTPSILEKFFSSSSTSPAEQSDGKPDDTWNPISVHSSKITPWFLEEERKPGEDLTCGMPNDLLPLIVSGDKGICQPSGEKYMGHFPPGNSRKSSEFASDLMFGLSSKSNDISNHQYESRKTEAIPLVLTCEDLEQTILSECSDKKVNLPLTEQSVQHSNVTDEKSEQSRPVDNHASQHLLSLLHKDSGLDKMQSRPDTEIHLNDVAPSDECDMQAALCETSMEGIKSDPRSSRPTLEALFGNAFMRELQSAEGPVSVRSGSVESAQTDASEDLRLQIPVMNRGSTHTLTSQDGQKSTSQMGKGLPLNHIKESRSESWLGISDSKDEPDLLKRLIGLNSRHSDPLDVDRRQMPENERLITNDDPLNNQNFMFKPAGSSLQGQLSLNTPINIVDRFEGIGSVVEEESSRIVPESSPFMNGPYNNIEPWISHRNPYPQPSSAQFQNPPMGRERPLPFNLDSHSAPMNSHMKFIGPESMIHRDPLANHQLPANIFRTPLTHPSAGVTGVNIGSHDPILQHMQISGNRPPQLLQRFQSTVLPHPGSQPNALTPELNSMQGFPFGPYRPHNLSSSGLPIPGPNVNSGSNHPEAFQRLLEMERKEKSKQIHPPPPGHSQAMYNNELDLGFRYT</sequence>
<feature type="region of interest" description="Disordered" evidence="1">
    <location>
        <begin position="1023"/>
        <end position="1053"/>
    </location>
</feature>
<dbReference type="PANTHER" id="PTHR34802">
    <property type="entry name" value="CHORISMATE SYNTHASE"/>
    <property type="match status" value="1"/>
</dbReference>
<protein>
    <submittedName>
        <fullName evidence="2">Uncharacterized protein</fullName>
    </submittedName>
</protein>
<name>A0AAV3RPT1_LITER</name>
<feature type="compositionally biased region" description="Basic and acidic residues" evidence="1">
    <location>
        <begin position="587"/>
        <end position="599"/>
    </location>
</feature>
<organism evidence="2 3">
    <name type="scientific">Lithospermum erythrorhizon</name>
    <name type="common">Purple gromwell</name>
    <name type="synonym">Lithospermum officinale var. erythrorhizon</name>
    <dbReference type="NCBI Taxonomy" id="34254"/>
    <lineage>
        <taxon>Eukaryota</taxon>
        <taxon>Viridiplantae</taxon>
        <taxon>Streptophyta</taxon>
        <taxon>Embryophyta</taxon>
        <taxon>Tracheophyta</taxon>
        <taxon>Spermatophyta</taxon>
        <taxon>Magnoliopsida</taxon>
        <taxon>eudicotyledons</taxon>
        <taxon>Gunneridae</taxon>
        <taxon>Pentapetalae</taxon>
        <taxon>asterids</taxon>
        <taxon>lamiids</taxon>
        <taxon>Boraginales</taxon>
        <taxon>Boraginaceae</taxon>
        <taxon>Boraginoideae</taxon>
        <taxon>Lithospermeae</taxon>
        <taxon>Lithospermum</taxon>
    </lineage>
</organism>
<evidence type="ECO:0000256" key="1">
    <source>
        <dbReference type="SAM" id="MobiDB-lite"/>
    </source>
</evidence>
<evidence type="ECO:0000313" key="3">
    <source>
        <dbReference type="Proteomes" id="UP001454036"/>
    </source>
</evidence>
<proteinExistence type="predicted"/>
<dbReference type="EMBL" id="BAABME010011391">
    <property type="protein sequence ID" value="GAA0183688.1"/>
    <property type="molecule type" value="Genomic_DNA"/>
</dbReference>
<dbReference type="AlphaFoldDB" id="A0AAV3RPT1"/>
<comment type="caution">
    <text evidence="2">The sequence shown here is derived from an EMBL/GenBank/DDBJ whole genome shotgun (WGS) entry which is preliminary data.</text>
</comment>
<dbReference type="PANTHER" id="PTHR34802:SF1">
    <property type="entry name" value="CHORISMATE SYNTHASE"/>
    <property type="match status" value="1"/>
</dbReference>
<keyword evidence="3" id="KW-1185">Reference proteome</keyword>
<evidence type="ECO:0000313" key="2">
    <source>
        <dbReference type="EMBL" id="GAA0183688.1"/>
    </source>
</evidence>
<feature type="region of interest" description="Disordered" evidence="1">
    <location>
        <begin position="437"/>
        <end position="458"/>
    </location>
</feature>
<reference evidence="2 3" key="1">
    <citation type="submission" date="2024-01" db="EMBL/GenBank/DDBJ databases">
        <title>The complete chloroplast genome sequence of Lithospermum erythrorhizon: insights into the phylogenetic relationship among Boraginaceae species and the maternal lineages of purple gromwells.</title>
        <authorList>
            <person name="Okada T."/>
            <person name="Watanabe K."/>
        </authorList>
    </citation>
    <scope>NUCLEOTIDE SEQUENCE [LARGE SCALE GENOMIC DNA]</scope>
</reference>
<dbReference type="Proteomes" id="UP001454036">
    <property type="component" value="Unassembled WGS sequence"/>
</dbReference>
<feature type="compositionally biased region" description="Basic and acidic residues" evidence="1">
    <location>
        <begin position="208"/>
        <end position="229"/>
    </location>
</feature>
<feature type="compositionally biased region" description="Polar residues" evidence="1">
    <location>
        <begin position="437"/>
        <end position="446"/>
    </location>
</feature>
<gene>
    <name evidence="2" type="ORF">LIER_31058</name>
</gene>
<feature type="compositionally biased region" description="Basic and acidic residues" evidence="1">
    <location>
        <begin position="103"/>
        <end position="123"/>
    </location>
</feature>
<accession>A0AAV3RPT1</accession>
<feature type="compositionally biased region" description="Polar residues" evidence="1">
    <location>
        <begin position="710"/>
        <end position="727"/>
    </location>
</feature>